<evidence type="ECO:0000313" key="1">
    <source>
        <dbReference type="EMBL" id="AVX25255.1"/>
    </source>
</evidence>
<dbReference type="EMBL" id="CP028490">
    <property type="protein sequence ID" value="AVX25255.1"/>
    <property type="molecule type" value="Genomic_DNA"/>
</dbReference>
<organism evidence="1 2">
    <name type="scientific">Pseudomonas syringae pv. atrofaciens</name>
    <dbReference type="NCBI Taxonomy" id="192087"/>
    <lineage>
        <taxon>Bacteria</taxon>
        <taxon>Pseudomonadati</taxon>
        <taxon>Pseudomonadota</taxon>
        <taxon>Gammaproteobacteria</taxon>
        <taxon>Pseudomonadales</taxon>
        <taxon>Pseudomonadaceae</taxon>
        <taxon>Pseudomonas</taxon>
        <taxon>Pseudomonas syringae</taxon>
    </lineage>
</organism>
<reference evidence="1 2" key="1">
    <citation type="submission" date="2018-04" db="EMBL/GenBank/DDBJ databases">
        <authorList>
            <person name="Cha J.-S."/>
        </authorList>
    </citation>
    <scope>NUCLEOTIDE SEQUENCE [LARGE SCALE GENOMIC DNA]</scope>
    <source>
        <strain evidence="1 2">LMG5095</strain>
    </source>
</reference>
<name>A0AAD0ID05_PSESX</name>
<accession>A0AAD0ID05</accession>
<proteinExistence type="predicted"/>
<gene>
    <name evidence="1" type="ORF">DA456_18600</name>
</gene>
<sequence length="138" mass="15824">MTVTIFDYNYRNNSELGLLIELMRRQWIAAEIEVCTLHYGRHYLAALGLISEAMRIWLPSATQQMRTHRLWKIGCGPSLALSLYSVADAFGCYGLRITSKELVAYESVNLYLLECSMALRFYTINSPHTGNAKHFQKL</sequence>
<evidence type="ECO:0000313" key="2">
    <source>
        <dbReference type="Proteomes" id="UP000240475"/>
    </source>
</evidence>
<protein>
    <submittedName>
        <fullName evidence="1">Uncharacterized protein</fullName>
    </submittedName>
</protein>
<dbReference type="AlphaFoldDB" id="A0AAD0ID05"/>
<dbReference type="Proteomes" id="UP000240475">
    <property type="component" value="Chromosome"/>
</dbReference>